<dbReference type="Proteomes" id="UP001054837">
    <property type="component" value="Unassembled WGS sequence"/>
</dbReference>
<feature type="region of interest" description="Disordered" evidence="1">
    <location>
        <begin position="1"/>
        <end position="20"/>
    </location>
</feature>
<sequence>MKQACSTIPSSNSQNGSLHLKQKCADPSTLRSFFLAIRGRRVSRGLLHLCQRPLSSNVALTTNGETETSCIVVSGIESLLSVAIVCYRKESLVYSRSKSISRFPHLFRRHVVYASPLFLRCGFPDSGKEINCSPTEERLIRQRREGGDDRVGFCVLYERLLWGHHVDLGFCWIKVVVYK</sequence>
<feature type="compositionally biased region" description="Polar residues" evidence="1">
    <location>
        <begin position="1"/>
        <end position="17"/>
    </location>
</feature>
<organism evidence="2 3">
    <name type="scientific">Caerostris darwini</name>
    <dbReference type="NCBI Taxonomy" id="1538125"/>
    <lineage>
        <taxon>Eukaryota</taxon>
        <taxon>Metazoa</taxon>
        <taxon>Ecdysozoa</taxon>
        <taxon>Arthropoda</taxon>
        <taxon>Chelicerata</taxon>
        <taxon>Arachnida</taxon>
        <taxon>Araneae</taxon>
        <taxon>Araneomorphae</taxon>
        <taxon>Entelegynae</taxon>
        <taxon>Araneoidea</taxon>
        <taxon>Araneidae</taxon>
        <taxon>Caerostris</taxon>
    </lineage>
</organism>
<proteinExistence type="predicted"/>
<gene>
    <name evidence="2" type="ORF">CDAR_231301</name>
</gene>
<dbReference type="EMBL" id="BPLQ01014911">
    <property type="protein sequence ID" value="GIY84253.1"/>
    <property type="molecule type" value="Genomic_DNA"/>
</dbReference>
<evidence type="ECO:0000313" key="2">
    <source>
        <dbReference type="EMBL" id="GIY84253.1"/>
    </source>
</evidence>
<keyword evidence="3" id="KW-1185">Reference proteome</keyword>
<protein>
    <submittedName>
        <fullName evidence="2">Uncharacterized protein</fullName>
    </submittedName>
</protein>
<accession>A0AAV4WPK2</accession>
<reference evidence="2 3" key="1">
    <citation type="submission" date="2021-06" db="EMBL/GenBank/DDBJ databases">
        <title>Caerostris darwini draft genome.</title>
        <authorList>
            <person name="Kono N."/>
            <person name="Arakawa K."/>
        </authorList>
    </citation>
    <scope>NUCLEOTIDE SEQUENCE [LARGE SCALE GENOMIC DNA]</scope>
</reference>
<evidence type="ECO:0000256" key="1">
    <source>
        <dbReference type="SAM" id="MobiDB-lite"/>
    </source>
</evidence>
<comment type="caution">
    <text evidence="2">The sequence shown here is derived from an EMBL/GenBank/DDBJ whole genome shotgun (WGS) entry which is preliminary data.</text>
</comment>
<name>A0AAV4WPK2_9ARAC</name>
<evidence type="ECO:0000313" key="3">
    <source>
        <dbReference type="Proteomes" id="UP001054837"/>
    </source>
</evidence>
<dbReference type="AlphaFoldDB" id="A0AAV4WPK2"/>